<dbReference type="InterPro" id="IPR038765">
    <property type="entry name" value="Papain-like_cys_pep_sf"/>
</dbReference>
<dbReference type="Pfam" id="PF00877">
    <property type="entry name" value="NLPC_P60"/>
    <property type="match status" value="1"/>
</dbReference>
<evidence type="ECO:0000256" key="5">
    <source>
        <dbReference type="SAM" id="Phobius"/>
    </source>
</evidence>
<dbReference type="EMBL" id="BLAD01000088">
    <property type="protein sequence ID" value="GES04857.1"/>
    <property type="molecule type" value="Genomic_DNA"/>
</dbReference>
<keyword evidence="2" id="KW-0645">Protease</keyword>
<comment type="similarity">
    <text evidence="1">Belongs to the peptidase C40 family.</text>
</comment>
<dbReference type="PANTHER" id="PTHR47359:SF3">
    <property type="entry name" value="NLP_P60 DOMAIN-CONTAINING PROTEIN-RELATED"/>
    <property type="match status" value="1"/>
</dbReference>
<keyword evidence="5" id="KW-0472">Membrane</keyword>
<keyword evidence="8" id="KW-1185">Reference proteome</keyword>
<evidence type="ECO:0000313" key="8">
    <source>
        <dbReference type="Proteomes" id="UP000334990"/>
    </source>
</evidence>
<dbReference type="InterPro" id="IPR000064">
    <property type="entry name" value="NLP_P60_dom"/>
</dbReference>
<dbReference type="GO" id="GO:0006508">
    <property type="term" value="P:proteolysis"/>
    <property type="evidence" value="ECO:0007669"/>
    <property type="project" value="UniProtKB-KW"/>
</dbReference>
<dbReference type="PANTHER" id="PTHR47359">
    <property type="entry name" value="PEPTIDOGLYCAN DL-ENDOPEPTIDASE CWLO"/>
    <property type="match status" value="1"/>
</dbReference>
<comment type="caution">
    <text evidence="7">The sequence shown here is derived from an EMBL/GenBank/DDBJ whole genome shotgun (WGS) entry which is preliminary data.</text>
</comment>
<dbReference type="Proteomes" id="UP000334990">
    <property type="component" value="Unassembled WGS sequence"/>
</dbReference>
<feature type="transmembrane region" description="Helical" evidence="5">
    <location>
        <begin position="30"/>
        <end position="54"/>
    </location>
</feature>
<reference evidence="7 8" key="1">
    <citation type="submission" date="2019-10" db="EMBL/GenBank/DDBJ databases">
        <title>Whole genome shotgun sequence of Acrocarpospora corrugata NBRC 13972.</title>
        <authorList>
            <person name="Ichikawa N."/>
            <person name="Kimura A."/>
            <person name="Kitahashi Y."/>
            <person name="Komaki H."/>
            <person name="Oguchi A."/>
        </authorList>
    </citation>
    <scope>NUCLEOTIDE SEQUENCE [LARGE SCALE GENOMIC DNA]</scope>
    <source>
        <strain evidence="7 8">NBRC 13972</strain>
    </source>
</reference>
<name>A0A5M3W743_9ACTN</name>
<dbReference type="InterPro" id="IPR051794">
    <property type="entry name" value="PG_Endopeptidase_C40"/>
</dbReference>
<dbReference type="OrthoDB" id="5244330at2"/>
<dbReference type="RefSeq" id="WP_155340916.1">
    <property type="nucleotide sequence ID" value="NZ_BAAABN010000035.1"/>
</dbReference>
<evidence type="ECO:0000313" key="7">
    <source>
        <dbReference type="EMBL" id="GES04857.1"/>
    </source>
</evidence>
<organism evidence="7 8">
    <name type="scientific">Acrocarpospora corrugata</name>
    <dbReference type="NCBI Taxonomy" id="35763"/>
    <lineage>
        <taxon>Bacteria</taxon>
        <taxon>Bacillati</taxon>
        <taxon>Actinomycetota</taxon>
        <taxon>Actinomycetes</taxon>
        <taxon>Streptosporangiales</taxon>
        <taxon>Streptosporangiaceae</taxon>
        <taxon>Acrocarpospora</taxon>
    </lineage>
</organism>
<evidence type="ECO:0000256" key="2">
    <source>
        <dbReference type="ARBA" id="ARBA00022670"/>
    </source>
</evidence>
<feature type="domain" description="NlpC/P60" evidence="6">
    <location>
        <begin position="279"/>
        <end position="408"/>
    </location>
</feature>
<dbReference type="SUPFAM" id="SSF54001">
    <property type="entry name" value="Cysteine proteinases"/>
    <property type="match status" value="1"/>
</dbReference>
<keyword evidence="5" id="KW-1133">Transmembrane helix</keyword>
<accession>A0A5M3W743</accession>
<protein>
    <recommendedName>
        <fullName evidence="6">NlpC/P60 domain-containing protein</fullName>
    </recommendedName>
</protein>
<gene>
    <name evidence="7" type="ORF">Acor_69250</name>
</gene>
<dbReference type="AlphaFoldDB" id="A0A5M3W743"/>
<evidence type="ECO:0000256" key="1">
    <source>
        <dbReference type="ARBA" id="ARBA00007074"/>
    </source>
</evidence>
<dbReference type="GO" id="GO:0008234">
    <property type="term" value="F:cysteine-type peptidase activity"/>
    <property type="evidence" value="ECO:0007669"/>
    <property type="project" value="UniProtKB-KW"/>
</dbReference>
<sequence>MIRRALAEARQDLAFRPRLPRRRPLRLPWLWRRLIPFIVVLLVSVLSADLLILAELSGQDDRVVATREKKARGDFVASAVDAPAPTVAPLDKLRRPHLFVVSDQPLAPGLVARIRATAGVAAVEVTDAAEVTMDGRRVPTMGVEPSTFRAFTPAPTAGSDVLWANLARGEVAVSFELGNDGGLPLGSEVTSGGRKLRIGAYATVGMGRIAAVVSRPTARELGLPEGNALVVSAPKVDSSKLRRALLRVLPKGSQVATINPVLATPKRQTEWPASAFMSAQQTEAMLRAALGKLGQPYEWGAEGPNTFDCSGLVQWAFRQAGVTMPRVASQQWASGPQISLEQAQPGDLLFWRNDPTNPGYISHVAIYWGEDKMLHAPRTGDVVKIVKIHTRNFAGAVRVSPGVAARVR</sequence>
<keyword evidence="4" id="KW-0788">Thiol protease</keyword>
<evidence type="ECO:0000256" key="4">
    <source>
        <dbReference type="ARBA" id="ARBA00022807"/>
    </source>
</evidence>
<evidence type="ECO:0000256" key="3">
    <source>
        <dbReference type="ARBA" id="ARBA00022801"/>
    </source>
</evidence>
<evidence type="ECO:0000259" key="6">
    <source>
        <dbReference type="PROSITE" id="PS51935"/>
    </source>
</evidence>
<dbReference type="PROSITE" id="PS51935">
    <property type="entry name" value="NLPC_P60"/>
    <property type="match status" value="1"/>
</dbReference>
<dbReference type="Gene3D" id="3.90.1720.10">
    <property type="entry name" value="endopeptidase domain like (from Nostoc punctiforme)"/>
    <property type="match status" value="1"/>
</dbReference>
<keyword evidence="3" id="KW-0378">Hydrolase</keyword>
<proteinExistence type="inferred from homology"/>
<keyword evidence="5" id="KW-0812">Transmembrane</keyword>